<evidence type="ECO:0000313" key="3">
    <source>
        <dbReference type="Proteomes" id="UP001295740"/>
    </source>
</evidence>
<dbReference type="EMBL" id="CAUWAG010000003">
    <property type="protein sequence ID" value="CAJ2500672.1"/>
    <property type="molecule type" value="Genomic_DNA"/>
</dbReference>
<dbReference type="Proteomes" id="UP001295740">
    <property type="component" value="Unassembled WGS sequence"/>
</dbReference>
<keyword evidence="3" id="KW-1185">Reference proteome</keyword>
<name>A0AAI8YDF7_9PEZI</name>
<feature type="signal peptide" evidence="1">
    <location>
        <begin position="1"/>
        <end position="20"/>
    </location>
</feature>
<dbReference type="AlphaFoldDB" id="A0AAI8YDF7"/>
<comment type="caution">
    <text evidence="2">The sequence shown here is derived from an EMBL/GenBank/DDBJ whole genome shotgun (WGS) entry which is preliminary data.</text>
</comment>
<sequence>MHLETIIYTGLLGLQGLVAARSVSNTDAHVSLDARGDLSTRGVDWRGKPKIGLRDITKYRQLRGPHASVQYDSDDVDTKQSEVYLAHTRSIRGWLLLKVYRQEHFLENEVDIYKGLEGKPIAPEFKALVTDGGKVVGILLKFIESAIEPNMPQANICRNKLNALHAQGIVLGEDFKTDNFLVRGNDVWIIDFEESAYASDDDEFEEDSERFECAFGTW</sequence>
<evidence type="ECO:0000313" key="2">
    <source>
        <dbReference type="EMBL" id="CAJ2500672.1"/>
    </source>
</evidence>
<accession>A0AAI8YDF7</accession>
<protein>
    <submittedName>
        <fullName evidence="2">Uu.00g035250.m01.CDS01</fullName>
    </submittedName>
</protein>
<evidence type="ECO:0000256" key="1">
    <source>
        <dbReference type="SAM" id="SignalP"/>
    </source>
</evidence>
<dbReference type="InterPro" id="IPR011009">
    <property type="entry name" value="Kinase-like_dom_sf"/>
</dbReference>
<organism evidence="2 3">
    <name type="scientific">Anthostomella pinea</name>
    <dbReference type="NCBI Taxonomy" id="933095"/>
    <lineage>
        <taxon>Eukaryota</taxon>
        <taxon>Fungi</taxon>
        <taxon>Dikarya</taxon>
        <taxon>Ascomycota</taxon>
        <taxon>Pezizomycotina</taxon>
        <taxon>Sordariomycetes</taxon>
        <taxon>Xylariomycetidae</taxon>
        <taxon>Xylariales</taxon>
        <taxon>Xylariaceae</taxon>
        <taxon>Anthostomella</taxon>
    </lineage>
</organism>
<reference evidence="2" key="1">
    <citation type="submission" date="2023-10" db="EMBL/GenBank/DDBJ databases">
        <authorList>
            <person name="Hackl T."/>
        </authorList>
    </citation>
    <scope>NUCLEOTIDE SEQUENCE</scope>
</reference>
<gene>
    <name evidence="2" type="ORF">KHLLAP_LOCUS1140</name>
</gene>
<dbReference type="Gene3D" id="1.10.510.10">
    <property type="entry name" value="Transferase(Phosphotransferase) domain 1"/>
    <property type="match status" value="1"/>
</dbReference>
<keyword evidence="1" id="KW-0732">Signal</keyword>
<feature type="chain" id="PRO_5042542795" evidence="1">
    <location>
        <begin position="21"/>
        <end position="218"/>
    </location>
</feature>
<dbReference type="SUPFAM" id="SSF56112">
    <property type="entry name" value="Protein kinase-like (PK-like)"/>
    <property type="match status" value="1"/>
</dbReference>
<proteinExistence type="predicted"/>